<proteinExistence type="predicted"/>
<reference evidence="1 2" key="1">
    <citation type="submission" date="2021-08" db="EMBL/GenBank/DDBJ databases">
        <title>Helicobacter spp. isolated from feces of Anatolian Ground Squirrel (Spermophilus xanthoprymnus) in Turkey.</title>
        <authorList>
            <person name="Aydin F."/>
            <person name="Abay S."/>
            <person name="Kayman T."/>
            <person name="Karakaya E."/>
            <person name="Saticioglu I.B."/>
        </authorList>
    </citation>
    <scope>NUCLEOTIDE SEQUENCE [LARGE SCALE GENOMIC DNA]</scope>
    <source>
        <strain evidence="1 2">Faydin-H70</strain>
    </source>
</reference>
<evidence type="ECO:0000313" key="2">
    <source>
        <dbReference type="Proteomes" id="UP000700059"/>
    </source>
</evidence>
<dbReference type="SUPFAM" id="SSF53335">
    <property type="entry name" value="S-adenosyl-L-methionine-dependent methyltransferases"/>
    <property type="match status" value="1"/>
</dbReference>
<evidence type="ECO:0000313" key="1">
    <source>
        <dbReference type="EMBL" id="MBX7490433.1"/>
    </source>
</evidence>
<dbReference type="Pfam" id="PF13489">
    <property type="entry name" value="Methyltransf_23"/>
    <property type="match status" value="1"/>
</dbReference>
<comment type="caution">
    <text evidence="1">The sequence shown here is derived from an EMBL/GenBank/DDBJ whole genome shotgun (WGS) entry which is preliminary data.</text>
</comment>
<dbReference type="CDD" id="cd02440">
    <property type="entry name" value="AdoMet_MTases"/>
    <property type="match status" value="1"/>
</dbReference>
<organism evidence="1 2">
    <name type="scientific">Helicobacter turcicus</name>
    <dbReference type="NCBI Taxonomy" id="2867412"/>
    <lineage>
        <taxon>Bacteria</taxon>
        <taxon>Pseudomonadati</taxon>
        <taxon>Campylobacterota</taxon>
        <taxon>Epsilonproteobacteria</taxon>
        <taxon>Campylobacterales</taxon>
        <taxon>Helicobacteraceae</taxon>
        <taxon>Helicobacter</taxon>
    </lineage>
</organism>
<sequence>MKKLFKKLLRKYKKIFIFSKEEYDLVLDFFLNYQGFRTLYDCSMQTKLDIEKCKEYKKRLYKERKLGMYYFKEGADPQPFMFEYIKKTIPNFSYASHIAEVGPGKFPIISDKKYSNWVGIDYNFQDNVMYGGGGVIDFNGRIFEIDNYPTKNIHQGSWESLLEIPAMQDRLNTFDFVMGSHSYEHVFEPIKSLDNAAKLLKPNGYLILFVPDGFSDEPASREEPTHTLFLVPDMIKEFFRYCGKYKNLKIEVFRPNYDYVITAQKA</sequence>
<keyword evidence="1" id="KW-0808">Transferase</keyword>
<dbReference type="RefSeq" id="WP_221531703.1">
    <property type="nucleotide sequence ID" value="NZ_JAIGYP010000003.1"/>
</dbReference>
<protein>
    <submittedName>
        <fullName evidence="1">Class I SAM-dependent methyltransferase</fullName>
    </submittedName>
</protein>
<gene>
    <name evidence="1" type="ORF">K4G57_02945</name>
</gene>
<accession>A0ABS7JM21</accession>
<name>A0ABS7JM21_9HELI</name>
<dbReference type="InterPro" id="IPR029063">
    <property type="entry name" value="SAM-dependent_MTases_sf"/>
</dbReference>
<dbReference type="Proteomes" id="UP000700059">
    <property type="component" value="Unassembled WGS sequence"/>
</dbReference>
<dbReference type="Gene3D" id="3.40.50.150">
    <property type="entry name" value="Vaccinia Virus protein VP39"/>
    <property type="match status" value="1"/>
</dbReference>
<dbReference type="EMBL" id="JAIGYQ010000003">
    <property type="protein sequence ID" value="MBX7490433.1"/>
    <property type="molecule type" value="Genomic_DNA"/>
</dbReference>
<dbReference type="GO" id="GO:0008168">
    <property type="term" value="F:methyltransferase activity"/>
    <property type="evidence" value="ECO:0007669"/>
    <property type="project" value="UniProtKB-KW"/>
</dbReference>
<keyword evidence="1" id="KW-0489">Methyltransferase</keyword>
<keyword evidence="2" id="KW-1185">Reference proteome</keyword>
<dbReference type="GO" id="GO:0032259">
    <property type="term" value="P:methylation"/>
    <property type="evidence" value="ECO:0007669"/>
    <property type="project" value="UniProtKB-KW"/>
</dbReference>